<sequence>MQHIHLGLIMVRILALHRRDASITALIVLRDTRWRSHVSIISTIEIDLSSGTQLVYIAPDVMLSIHDFMNHIELVILTHGYELWQGGESNLLLTRALVARLTNSSYAGFRYNITGVANYLALLGISAIPGQCHTIADLQGRTWHLRSSKLTTVQIPRSLITHQRLDGSLRLSFSSYTPSQPLTEPSHPDSLDSLDNELTQHAYMAYTSDEPIWDTSEDLIEPEDEDTDNPFSLFLYLTTTSITVQALPEGGGDLPYPSLEQEANPKPELESSEAPDLPQTCYTFEDQLTELDYPKLRKLADKANSLYTSVSSSYLPPNEPIMGPVMYPPASSDQQQAPFQSTNQFQNYCTKFSNFKKSYQQNMWTLPSAHNNQGSS</sequence>
<proteinExistence type="predicted"/>
<reference evidence="2 3" key="2">
    <citation type="journal article" date="2017" name="Nature">
        <title>The Apostasia genome and the evolution of orchids.</title>
        <authorList>
            <person name="Zhang G.Q."/>
            <person name="Liu K.W."/>
            <person name="Li Z."/>
            <person name="Lohaus R."/>
            <person name="Hsiao Y.Y."/>
            <person name="Niu S.C."/>
            <person name="Wang J.Y."/>
            <person name="Lin Y.C."/>
            <person name="Xu Q."/>
            <person name="Chen L.J."/>
            <person name="Yoshida K."/>
            <person name="Fujiwara S."/>
            <person name="Wang Z.W."/>
            <person name="Zhang Y.Q."/>
            <person name="Mitsuda N."/>
            <person name="Wang M."/>
            <person name="Liu G.H."/>
            <person name="Pecoraro L."/>
            <person name="Huang H.X."/>
            <person name="Xiao X.J."/>
            <person name="Lin M."/>
            <person name="Wu X.Y."/>
            <person name="Wu W.L."/>
            <person name="Chen Y.Y."/>
            <person name="Chang S.B."/>
            <person name="Sakamoto S."/>
            <person name="Ohme-Takagi M."/>
            <person name="Yagi M."/>
            <person name="Zeng S.J."/>
            <person name="Shen C.Y."/>
            <person name="Yeh C.M."/>
            <person name="Luo Y.B."/>
            <person name="Tsai W.C."/>
            <person name="Van de Peer Y."/>
            <person name="Liu Z.J."/>
        </authorList>
    </citation>
    <scope>NUCLEOTIDE SEQUENCE [LARGE SCALE GENOMIC DNA]</scope>
    <source>
        <tissue evidence="2">The whole plant</tissue>
    </source>
</reference>
<evidence type="ECO:0000313" key="2">
    <source>
        <dbReference type="EMBL" id="PKU79828.1"/>
    </source>
</evidence>
<dbReference type="EMBL" id="KZ502410">
    <property type="protein sequence ID" value="PKU79828.1"/>
    <property type="molecule type" value="Genomic_DNA"/>
</dbReference>
<reference evidence="2 3" key="1">
    <citation type="journal article" date="2016" name="Sci. Rep.">
        <title>The Dendrobium catenatum Lindl. genome sequence provides insights into polysaccharide synthase, floral development and adaptive evolution.</title>
        <authorList>
            <person name="Zhang G.Q."/>
            <person name="Xu Q."/>
            <person name="Bian C."/>
            <person name="Tsai W.C."/>
            <person name="Yeh C.M."/>
            <person name="Liu K.W."/>
            <person name="Yoshida K."/>
            <person name="Zhang L.S."/>
            <person name="Chang S.B."/>
            <person name="Chen F."/>
            <person name="Shi Y."/>
            <person name="Su Y.Y."/>
            <person name="Zhang Y.Q."/>
            <person name="Chen L.J."/>
            <person name="Yin Y."/>
            <person name="Lin M."/>
            <person name="Huang H."/>
            <person name="Deng H."/>
            <person name="Wang Z.W."/>
            <person name="Zhu S.L."/>
            <person name="Zhao X."/>
            <person name="Deng C."/>
            <person name="Niu S.C."/>
            <person name="Huang J."/>
            <person name="Wang M."/>
            <person name="Liu G.H."/>
            <person name="Yang H.J."/>
            <person name="Xiao X.J."/>
            <person name="Hsiao Y.Y."/>
            <person name="Wu W.L."/>
            <person name="Chen Y.Y."/>
            <person name="Mitsuda N."/>
            <person name="Ohme-Takagi M."/>
            <person name="Luo Y.B."/>
            <person name="Van de Peer Y."/>
            <person name="Liu Z.J."/>
        </authorList>
    </citation>
    <scope>NUCLEOTIDE SEQUENCE [LARGE SCALE GENOMIC DNA]</scope>
    <source>
        <tissue evidence="2">The whole plant</tissue>
    </source>
</reference>
<protein>
    <submittedName>
        <fullName evidence="2">Uncharacterized protein</fullName>
    </submittedName>
</protein>
<accession>A0A2I0WVY8</accession>
<dbReference type="Proteomes" id="UP000233837">
    <property type="component" value="Unassembled WGS sequence"/>
</dbReference>
<evidence type="ECO:0000256" key="1">
    <source>
        <dbReference type="SAM" id="MobiDB-lite"/>
    </source>
</evidence>
<keyword evidence="3" id="KW-1185">Reference proteome</keyword>
<feature type="region of interest" description="Disordered" evidence="1">
    <location>
        <begin position="248"/>
        <end position="277"/>
    </location>
</feature>
<gene>
    <name evidence="2" type="ORF">MA16_Dca016273</name>
</gene>
<evidence type="ECO:0000313" key="3">
    <source>
        <dbReference type="Proteomes" id="UP000233837"/>
    </source>
</evidence>
<name>A0A2I0WVY8_9ASPA</name>
<dbReference type="AlphaFoldDB" id="A0A2I0WVY8"/>
<organism evidence="2 3">
    <name type="scientific">Dendrobium catenatum</name>
    <dbReference type="NCBI Taxonomy" id="906689"/>
    <lineage>
        <taxon>Eukaryota</taxon>
        <taxon>Viridiplantae</taxon>
        <taxon>Streptophyta</taxon>
        <taxon>Embryophyta</taxon>
        <taxon>Tracheophyta</taxon>
        <taxon>Spermatophyta</taxon>
        <taxon>Magnoliopsida</taxon>
        <taxon>Liliopsida</taxon>
        <taxon>Asparagales</taxon>
        <taxon>Orchidaceae</taxon>
        <taxon>Epidendroideae</taxon>
        <taxon>Malaxideae</taxon>
        <taxon>Dendrobiinae</taxon>
        <taxon>Dendrobium</taxon>
    </lineage>
</organism>